<accession>A0A6C0IDQ6</accession>
<proteinExistence type="predicted"/>
<reference evidence="2" key="1">
    <citation type="journal article" date="2020" name="Nature">
        <title>Giant virus diversity and host interactions through global metagenomics.</title>
        <authorList>
            <person name="Schulz F."/>
            <person name="Roux S."/>
            <person name="Paez-Espino D."/>
            <person name="Jungbluth S."/>
            <person name="Walsh D.A."/>
            <person name="Denef V.J."/>
            <person name="McMahon K.D."/>
            <person name="Konstantinidis K.T."/>
            <person name="Eloe-Fadrosh E.A."/>
            <person name="Kyrpides N.C."/>
            <person name="Woyke T."/>
        </authorList>
    </citation>
    <scope>NUCLEOTIDE SEQUENCE</scope>
    <source>
        <strain evidence="2">GVMAG-M-3300023184-71</strain>
    </source>
</reference>
<evidence type="ECO:0000256" key="1">
    <source>
        <dbReference type="SAM" id="MobiDB-lite"/>
    </source>
</evidence>
<feature type="region of interest" description="Disordered" evidence="1">
    <location>
        <begin position="65"/>
        <end position="152"/>
    </location>
</feature>
<dbReference type="EMBL" id="MN740156">
    <property type="protein sequence ID" value="QHT90575.1"/>
    <property type="molecule type" value="Genomic_DNA"/>
</dbReference>
<organism evidence="2">
    <name type="scientific">viral metagenome</name>
    <dbReference type="NCBI Taxonomy" id="1070528"/>
    <lineage>
        <taxon>unclassified sequences</taxon>
        <taxon>metagenomes</taxon>
        <taxon>organismal metagenomes</taxon>
    </lineage>
</organism>
<evidence type="ECO:0000313" key="2">
    <source>
        <dbReference type="EMBL" id="QHT90575.1"/>
    </source>
</evidence>
<sequence>MGLLKINPTLSKIIIGASLLATVGGALAGVTFEEMLALRRAEKEAVELRRAEIFTRENRLKKDIQEQLTRKYNPSAAAGGGGGGLSRMSPAAGGGGGGGLSRMSPAAGGGGGGGLSRMSPAAGGGGGGGLSRTAAGEPLRKRPRTGSLDSYFHDESSRARSLDSFFKFHRGDIRVRDVDSLSTYSSVSSLSTPKSFPSSNHSISSVPYGFRKHHQYFPFDEDIDDRVAAWRYDHFITFRSEYYGGTPPPIGDELGRVKIFESNREWRESFWRYNTKELDYLRRKGLSEQEIFESEQRRRPLCRQSFFPRDDHSSTCTSCWSYRTRSSVSESTHSERSSLRCFENGTLRSSISSITLDSALDVESL</sequence>
<name>A0A6C0IDQ6_9ZZZZ</name>
<protein>
    <submittedName>
        <fullName evidence="2">Uncharacterized protein</fullName>
    </submittedName>
</protein>
<dbReference type="AlphaFoldDB" id="A0A6C0IDQ6"/>